<proteinExistence type="predicted"/>
<keyword evidence="2" id="KW-1185">Reference proteome</keyword>
<evidence type="ECO:0008006" key="3">
    <source>
        <dbReference type="Google" id="ProtNLM"/>
    </source>
</evidence>
<dbReference type="SUPFAM" id="SSF47413">
    <property type="entry name" value="lambda repressor-like DNA-binding domains"/>
    <property type="match status" value="1"/>
</dbReference>
<evidence type="ECO:0000313" key="2">
    <source>
        <dbReference type="Proteomes" id="UP001451571"/>
    </source>
</evidence>
<accession>A0ABZ3EZS3</accession>
<organism evidence="1 2">
    <name type="scientific">Kineothrix sedimenti</name>
    <dbReference type="NCBI Taxonomy" id="3123317"/>
    <lineage>
        <taxon>Bacteria</taxon>
        <taxon>Bacillati</taxon>
        <taxon>Bacillota</taxon>
        <taxon>Clostridia</taxon>
        <taxon>Lachnospirales</taxon>
        <taxon>Lachnospiraceae</taxon>
        <taxon>Kineothrix</taxon>
    </lineage>
</organism>
<dbReference type="EMBL" id="CP146256">
    <property type="protein sequence ID" value="XAH75788.1"/>
    <property type="molecule type" value="Genomic_DNA"/>
</dbReference>
<dbReference type="InterPro" id="IPR010982">
    <property type="entry name" value="Lambda_DNA-bd_dom_sf"/>
</dbReference>
<gene>
    <name evidence="1" type="ORF">V6984_08560</name>
</gene>
<protein>
    <recommendedName>
        <fullName evidence="3">XRE family transcriptional regulator</fullName>
    </recommendedName>
</protein>
<dbReference type="RefSeq" id="WP_342759361.1">
    <property type="nucleotide sequence ID" value="NZ_CP146256.1"/>
</dbReference>
<name>A0ABZ3EZS3_9FIRM</name>
<reference evidence="1 2" key="1">
    <citation type="submission" date="2024-02" db="EMBL/GenBank/DDBJ databases">
        <title>Bacterial strain from lacustrine sediment.</title>
        <authorList>
            <person name="Petit C."/>
            <person name="Fadhlaoui K."/>
        </authorList>
    </citation>
    <scope>NUCLEOTIDE SEQUENCE [LARGE SCALE GENOMIC DNA]</scope>
    <source>
        <strain evidence="1 2">IPX-CK</strain>
    </source>
</reference>
<dbReference type="Proteomes" id="UP001451571">
    <property type="component" value="Chromosome"/>
</dbReference>
<sequence length="69" mass="7905">MNSKKVIGQLMLERGVDYEWMAAKLGMQTQSFRNKISRGSYGLDDFIEMLDILGCDVQVIARDSKKIFD</sequence>
<evidence type="ECO:0000313" key="1">
    <source>
        <dbReference type="EMBL" id="XAH75788.1"/>
    </source>
</evidence>